<evidence type="ECO:0000313" key="2">
    <source>
        <dbReference type="Proteomes" id="UP000285865"/>
    </source>
</evidence>
<dbReference type="Proteomes" id="UP000285865">
    <property type="component" value="Unassembled WGS sequence"/>
</dbReference>
<comment type="caution">
    <text evidence="1">The sequence shown here is derived from an EMBL/GenBank/DDBJ whole genome shotgun (WGS) entry which is preliminary data.</text>
</comment>
<dbReference type="PANTHER" id="PTHR39639:SF1">
    <property type="entry name" value="DUF262 DOMAIN-CONTAINING PROTEIN"/>
    <property type="match status" value="1"/>
</dbReference>
<dbReference type="PANTHER" id="PTHR39639">
    <property type="entry name" value="CHROMOSOME 16, WHOLE GENOME SHOTGUN SEQUENCE"/>
    <property type="match status" value="1"/>
</dbReference>
<dbReference type="EMBL" id="QRKN01000001">
    <property type="protein sequence ID" value="RHI25718.1"/>
    <property type="molecule type" value="Genomic_DNA"/>
</dbReference>
<evidence type="ECO:0000313" key="1">
    <source>
        <dbReference type="EMBL" id="RHI25718.1"/>
    </source>
</evidence>
<sequence length="473" mass="55567">MAKKVREQAMALSSYLKSVNSEDISENQDVQRMFCWDNGAINELIYTVLNEDYIPPIILGEEELGDNLTQQYIVDGIQRTTALNKFRHMNWKTTKSFENSVIQYQKKRRDEKGHLIKDENGSILWDNCEFDIKNKTYEQLPDELKKKFDDYQIRIVIHQNCTMQEISKLVRRYNRNKSMGSNQKALTWIPTYARKIKNIANNEFFKNCVTYSSPKRKNGTYEQTVANSVMTVFHIDDWKKNPKDRNEFIEDSSSDEEFNIINTYGNRIAKVCGEKFKNLFVFKDIPVWFAVFHRFTKLGLEDSKFATFLDELVNNLHDKIVDKWSYDMLDKEPGTSDKKLIQNKINTYISLMLEMFDLKNTIKSRTLEVENSNESTLSFVQENANPEATDEDVNTYSDLVDYCLDHNGIEVDAPIYQQCQTALIALMAYACENENEDKFEEWINKYKNQKKFSPSQKVNYDFMKRSFDKMANA</sequence>
<dbReference type="RefSeq" id="WP_118257194.1">
    <property type="nucleotide sequence ID" value="NZ_QRKN01000001.1"/>
</dbReference>
<dbReference type="AlphaFoldDB" id="A0A414ZR74"/>
<protein>
    <submittedName>
        <fullName evidence="1">DUF262 domain-containing protein</fullName>
    </submittedName>
</protein>
<gene>
    <name evidence="1" type="ORF">DW172_03280</name>
</gene>
<organism evidence="1 2">
    <name type="scientific">Agathobacter rectalis</name>
    <dbReference type="NCBI Taxonomy" id="39491"/>
    <lineage>
        <taxon>Bacteria</taxon>
        <taxon>Bacillati</taxon>
        <taxon>Bacillota</taxon>
        <taxon>Clostridia</taxon>
        <taxon>Lachnospirales</taxon>
        <taxon>Lachnospiraceae</taxon>
        <taxon>Agathobacter</taxon>
    </lineage>
</organism>
<proteinExistence type="predicted"/>
<accession>A0A414ZR74</accession>
<reference evidence="1 2" key="1">
    <citation type="submission" date="2018-08" db="EMBL/GenBank/DDBJ databases">
        <title>A genome reference for cultivated species of the human gut microbiota.</title>
        <authorList>
            <person name="Zou Y."/>
            <person name="Xue W."/>
            <person name="Luo G."/>
        </authorList>
    </citation>
    <scope>NUCLEOTIDE SEQUENCE [LARGE SCALE GENOMIC DNA]</scope>
    <source>
        <strain evidence="1 2">AM16-11</strain>
    </source>
</reference>
<name>A0A414ZR74_9FIRM</name>